<accession>A0AAW5E3D1</accession>
<feature type="domain" description="Glycoside hydrolase family 20 catalytic" evidence="3">
    <location>
        <begin position="91"/>
        <end position="276"/>
    </location>
</feature>
<dbReference type="AlphaFoldDB" id="A0AAW5E3D1"/>
<dbReference type="EMBL" id="JAKTTI010000003">
    <property type="protein sequence ID" value="MCH1624501.1"/>
    <property type="molecule type" value="Genomic_DNA"/>
</dbReference>
<name>A0AAW5E3D1_9BACI</name>
<dbReference type="Gene3D" id="3.20.20.80">
    <property type="entry name" value="Glycosidases"/>
    <property type="match status" value="1"/>
</dbReference>
<dbReference type="Pfam" id="PF00728">
    <property type="entry name" value="Glyco_hydro_20"/>
    <property type="match status" value="1"/>
</dbReference>
<dbReference type="Pfam" id="PF18088">
    <property type="entry name" value="Glyco_H_20C_C"/>
    <property type="match status" value="1"/>
</dbReference>
<reference evidence="5" key="1">
    <citation type="submission" date="2022-02" db="EMBL/GenBank/DDBJ databases">
        <title>Fredinandcohnia quinoae sp. nov. isolated from Chenopodium quinoa seeds.</title>
        <authorList>
            <person name="Saati-Santamaria Z."/>
            <person name="Flores-Felix J.D."/>
            <person name="Igual J.M."/>
            <person name="Velazquez E."/>
            <person name="Garcia-Fraile P."/>
            <person name="Martinez-Molina E."/>
        </authorList>
    </citation>
    <scope>NUCLEOTIDE SEQUENCE</scope>
    <source>
        <strain evidence="5">SECRCQ15</strain>
    </source>
</reference>
<proteinExistence type="inferred from homology"/>
<dbReference type="GO" id="GO:0005975">
    <property type="term" value="P:carbohydrate metabolic process"/>
    <property type="evidence" value="ECO:0007669"/>
    <property type="project" value="InterPro"/>
</dbReference>
<dbReference type="GO" id="GO:0004563">
    <property type="term" value="F:beta-N-acetylhexosaminidase activity"/>
    <property type="evidence" value="ECO:0007669"/>
    <property type="project" value="UniProtKB-ARBA"/>
</dbReference>
<dbReference type="InterPro" id="IPR017853">
    <property type="entry name" value="GH"/>
</dbReference>
<evidence type="ECO:0000259" key="3">
    <source>
        <dbReference type="Pfam" id="PF00728"/>
    </source>
</evidence>
<evidence type="ECO:0000313" key="6">
    <source>
        <dbReference type="Proteomes" id="UP001431131"/>
    </source>
</evidence>
<evidence type="ECO:0000256" key="1">
    <source>
        <dbReference type="ARBA" id="ARBA00006285"/>
    </source>
</evidence>
<organism evidence="5 6">
    <name type="scientific">Fredinandcohnia quinoae</name>
    <dbReference type="NCBI Taxonomy" id="2918902"/>
    <lineage>
        <taxon>Bacteria</taxon>
        <taxon>Bacillati</taxon>
        <taxon>Bacillota</taxon>
        <taxon>Bacilli</taxon>
        <taxon>Bacillales</taxon>
        <taxon>Bacillaceae</taxon>
        <taxon>Fredinandcohnia</taxon>
    </lineage>
</organism>
<dbReference type="PANTHER" id="PTHR21040:SF8">
    <property type="entry name" value="BCDNA.GH04120"/>
    <property type="match status" value="1"/>
</dbReference>
<feature type="domain" description="Glycoside Hydrolase 20C C-terminal" evidence="4">
    <location>
        <begin position="419"/>
        <end position="605"/>
    </location>
</feature>
<sequence length="625" mass="72686">MKIHLIGEITDVLEGISILSNELGMQLAEDGYPIEVLKRKGPLIIKNSEGQGQIIFEKRIHFFRALGLWLQNFEKKKEFNLIEEPQFETSGAMVDVSRNAVLTVEGIKMLLRKMSVMGLNMLMVYTEETYEVPDLPYFGYMRGRYTEKEIRECDEYAYQIGIEMIPCIQTLAHLKEALKWGYANDIKDTDDILLVGESKTYEFLSKIIESATKPYRSKRIHIGMDEALQLGLGKYIEENGYHNRFEIMNMHLRNVLSITEKFGLQPMIWSDMYFRLASKEGNYYDLDSGIPEDVIQSIPDVQMVYWDYYHPDENFYEKMLHSHKQLVSDPIFAGGLWTWNGISPNYGRMFVTTESALKACRKAGIKEVIATMWGDNGAETPIQTALPGLQLYAEYTYHKEVNRKDLEERFHFCTGYRLDDFLLLNAFDETPGVMKDNLYSSNPSKFLLWQDILIGLYDKNIHGLPMEEHYNSLIKPLELAKENEHDMKYLFTFYEGLARVLSTKAEIGIKIKAAYDKEDKSEVKQYLVLLDSLVEQVEKLRKSHRNLWFSTNKAFGWEVLDIRYGGVLTRIETAIHRLSDWLDGNIPKIEELEENRLYFDGPEQFPDKVTLGREFYNRIVTASNF</sequence>
<dbReference type="Gene3D" id="1.20.120.670">
    <property type="entry name" value="N-acetyl-b-d-glucoasminidase"/>
    <property type="match status" value="1"/>
</dbReference>
<dbReference type="InterPro" id="IPR015883">
    <property type="entry name" value="Glyco_hydro_20_cat"/>
</dbReference>
<dbReference type="Proteomes" id="UP001431131">
    <property type="component" value="Unassembled WGS sequence"/>
</dbReference>
<keyword evidence="2" id="KW-0378">Hydrolase</keyword>
<dbReference type="PANTHER" id="PTHR21040">
    <property type="entry name" value="BCDNA.GH04120"/>
    <property type="match status" value="1"/>
</dbReference>
<evidence type="ECO:0000256" key="2">
    <source>
        <dbReference type="ARBA" id="ARBA00022801"/>
    </source>
</evidence>
<protein>
    <submittedName>
        <fullName evidence="5">Beta-N-acetylhexosaminidase</fullName>
    </submittedName>
</protein>
<dbReference type="RefSeq" id="WP_240252965.1">
    <property type="nucleotide sequence ID" value="NZ_JAKTTI010000003.1"/>
</dbReference>
<gene>
    <name evidence="5" type="ORF">MJG50_04110</name>
</gene>
<dbReference type="CDD" id="cd06565">
    <property type="entry name" value="GH20_GcnA-like"/>
    <property type="match status" value="1"/>
</dbReference>
<keyword evidence="6" id="KW-1185">Reference proteome</keyword>
<dbReference type="SUPFAM" id="SSF51445">
    <property type="entry name" value="(Trans)glycosidases"/>
    <property type="match status" value="1"/>
</dbReference>
<evidence type="ECO:0000313" key="5">
    <source>
        <dbReference type="EMBL" id="MCH1624501.1"/>
    </source>
</evidence>
<dbReference type="InterPro" id="IPR041063">
    <property type="entry name" value="Glyco_H_20C_C"/>
</dbReference>
<dbReference type="InterPro" id="IPR038901">
    <property type="entry name" value="HEXDC-like"/>
</dbReference>
<comment type="caution">
    <text evidence="5">The sequence shown here is derived from an EMBL/GenBank/DDBJ whole genome shotgun (WGS) entry which is preliminary data.</text>
</comment>
<comment type="similarity">
    <text evidence="1">Belongs to the glycosyl hydrolase 20 family.</text>
</comment>
<evidence type="ECO:0000259" key="4">
    <source>
        <dbReference type="Pfam" id="PF18088"/>
    </source>
</evidence>